<organism evidence="2 3">
    <name type="scientific">Streptomyces yaizuensis</name>
    <dbReference type="NCBI Taxonomy" id="2989713"/>
    <lineage>
        <taxon>Bacteria</taxon>
        <taxon>Bacillati</taxon>
        <taxon>Actinomycetota</taxon>
        <taxon>Actinomycetes</taxon>
        <taxon>Kitasatosporales</taxon>
        <taxon>Streptomycetaceae</taxon>
        <taxon>Streptomyces</taxon>
    </lineage>
</organism>
<comment type="caution">
    <text evidence="2">The sequence shown here is derived from an EMBL/GenBank/DDBJ whole genome shotgun (WGS) entry which is preliminary data.</text>
</comment>
<dbReference type="RefSeq" id="WP_323451054.1">
    <property type="nucleotide sequence ID" value="NZ_BSBI01000018.1"/>
</dbReference>
<keyword evidence="1" id="KW-0812">Transmembrane</keyword>
<evidence type="ECO:0008006" key="4">
    <source>
        <dbReference type="Google" id="ProtNLM"/>
    </source>
</evidence>
<keyword evidence="1" id="KW-1133">Transmembrane helix</keyword>
<evidence type="ECO:0000256" key="1">
    <source>
        <dbReference type="SAM" id="Phobius"/>
    </source>
</evidence>
<protein>
    <recommendedName>
        <fullName evidence="4">DUF4190 domain-containing protein</fullName>
    </recommendedName>
</protein>
<gene>
    <name evidence="2" type="ORF">SYYSPA8_32390</name>
</gene>
<reference evidence="2 3" key="1">
    <citation type="submission" date="2022-10" db="EMBL/GenBank/DDBJ databases">
        <title>Draft genome sequence of Streptomyces sp. YSPA8.</title>
        <authorList>
            <person name="Moriuchi R."/>
            <person name="Dohra H."/>
            <person name="Yamamura H."/>
            <person name="Kodani S."/>
        </authorList>
    </citation>
    <scope>NUCLEOTIDE SEQUENCE [LARGE SCALE GENOMIC DNA]</scope>
    <source>
        <strain evidence="2 3">YSPA8</strain>
    </source>
</reference>
<evidence type="ECO:0000313" key="3">
    <source>
        <dbReference type="Proteomes" id="UP001291653"/>
    </source>
</evidence>
<keyword evidence="1" id="KW-0472">Membrane</keyword>
<accession>A0ABQ5P941</accession>
<proteinExistence type="predicted"/>
<sequence>MPGPTAAGSTDSPATLLGPTALALGAYSALSILGQPVIYELVPPLAFLTPFAVIAGALAMVLGAAGILYARRGVGRMGVAVAGTLLGTIGFTTVVVFLFLLVSAY</sequence>
<keyword evidence="3" id="KW-1185">Reference proteome</keyword>
<name>A0ABQ5P941_9ACTN</name>
<feature type="transmembrane region" description="Helical" evidence="1">
    <location>
        <begin position="45"/>
        <end position="70"/>
    </location>
</feature>
<feature type="transmembrane region" description="Helical" evidence="1">
    <location>
        <begin position="77"/>
        <end position="102"/>
    </location>
</feature>
<dbReference type="EMBL" id="BSBI01000018">
    <property type="protein sequence ID" value="GLF99097.1"/>
    <property type="molecule type" value="Genomic_DNA"/>
</dbReference>
<feature type="transmembrane region" description="Helical" evidence="1">
    <location>
        <begin position="21"/>
        <end position="39"/>
    </location>
</feature>
<dbReference type="Proteomes" id="UP001291653">
    <property type="component" value="Unassembled WGS sequence"/>
</dbReference>
<evidence type="ECO:0000313" key="2">
    <source>
        <dbReference type="EMBL" id="GLF99097.1"/>
    </source>
</evidence>